<dbReference type="InterPro" id="IPR053134">
    <property type="entry name" value="RNA-dir_DNA_polymerase"/>
</dbReference>
<dbReference type="GO" id="GO:0071897">
    <property type="term" value="P:DNA biosynthetic process"/>
    <property type="evidence" value="ECO:0007669"/>
    <property type="project" value="UniProtKB-ARBA"/>
</dbReference>
<evidence type="ECO:0000313" key="4">
    <source>
        <dbReference type="Proteomes" id="UP000801492"/>
    </source>
</evidence>
<sequence length="256" mass="29107">MEILKGLLRADLVNSLFVKEHACIGSLWCDLLLLYDMGNATERKRNDVYKNEGKISLRRPSRETEEKTNVKGSNSKSIDELKNITCYKCFSKGHYASSYGSPVICNYCKDEGHIKRSCPKLKKKDEQFESLSGVTLFSSLDLTHGYLQIPLSESAKPKTAFIISDETGQFNRMVFGLVNALIEFCRLIALVLGHLRNKVVLNYLDDILIPATSWEEMFHKLTLVFKALQDVNLTLRVTKCRFGVKSVYFLEFTILG</sequence>
<dbReference type="OrthoDB" id="6776324at2759"/>
<gene>
    <name evidence="3" type="ORF">ILUMI_13552</name>
</gene>
<dbReference type="InterPro" id="IPR043128">
    <property type="entry name" value="Rev_trsase/Diguanyl_cyclase"/>
</dbReference>
<reference evidence="3" key="1">
    <citation type="submission" date="2019-08" db="EMBL/GenBank/DDBJ databases">
        <title>The genome of the North American firefly Photinus pyralis.</title>
        <authorList>
            <consortium name="Photinus pyralis genome working group"/>
            <person name="Fallon T.R."/>
            <person name="Sander Lower S.E."/>
            <person name="Weng J.-K."/>
        </authorList>
    </citation>
    <scope>NUCLEOTIDE SEQUENCE</scope>
    <source>
        <strain evidence="3">TRF0915ILg1</strain>
        <tissue evidence="3">Whole body</tissue>
    </source>
</reference>
<keyword evidence="1" id="KW-0863">Zinc-finger</keyword>
<evidence type="ECO:0000259" key="2">
    <source>
        <dbReference type="PROSITE" id="PS50158"/>
    </source>
</evidence>
<organism evidence="3 4">
    <name type="scientific">Ignelater luminosus</name>
    <name type="common">Cucubano</name>
    <name type="synonym">Pyrophorus luminosus</name>
    <dbReference type="NCBI Taxonomy" id="2038154"/>
    <lineage>
        <taxon>Eukaryota</taxon>
        <taxon>Metazoa</taxon>
        <taxon>Ecdysozoa</taxon>
        <taxon>Arthropoda</taxon>
        <taxon>Hexapoda</taxon>
        <taxon>Insecta</taxon>
        <taxon>Pterygota</taxon>
        <taxon>Neoptera</taxon>
        <taxon>Endopterygota</taxon>
        <taxon>Coleoptera</taxon>
        <taxon>Polyphaga</taxon>
        <taxon>Elateriformia</taxon>
        <taxon>Elateroidea</taxon>
        <taxon>Elateridae</taxon>
        <taxon>Agrypninae</taxon>
        <taxon>Pyrophorini</taxon>
        <taxon>Ignelater</taxon>
    </lineage>
</organism>
<keyword evidence="1" id="KW-0862">Zinc</keyword>
<dbReference type="PANTHER" id="PTHR24559">
    <property type="entry name" value="TRANSPOSON TY3-I GAG-POL POLYPROTEIN"/>
    <property type="match status" value="1"/>
</dbReference>
<proteinExistence type="predicted"/>
<keyword evidence="1" id="KW-0479">Metal-binding</keyword>
<name>A0A8K0GBV0_IGNLU</name>
<dbReference type="EMBL" id="VTPC01008644">
    <property type="protein sequence ID" value="KAF2892618.1"/>
    <property type="molecule type" value="Genomic_DNA"/>
</dbReference>
<comment type="caution">
    <text evidence="3">The sequence shown here is derived from an EMBL/GenBank/DDBJ whole genome shotgun (WGS) entry which is preliminary data.</text>
</comment>
<dbReference type="GO" id="GO:0003676">
    <property type="term" value="F:nucleic acid binding"/>
    <property type="evidence" value="ECO:0007669"/>
    <property type="project" value="InterPro"/>
</dbReference>
<keyword evidence="4" id="KW-1185">Reference proteome</keyword>
<dbReference type="CDD" id="cd01647">
    <property type="entry name" value="RT_LTR"/>
    <property type="match status" value="1"/>
</dbReference>
<dbReference type="Pfam" id="PF00078">
    <property type="entry name" value="RVT_1"/>
    <property type="match status" value="1"/>
</dbReference>
<dbReference type="PANTHER" id="PTHR24559:SF444">
    <property type="entry name" value="REVERSE TRANSCRIPTASE DOMAIN-CONTAINING PROTEIN"/>
    <property type="match status" value="1"/>
</dbReference>
<evidence type="ECO:0000313" key="3">
    <source>
        <dbReference type="EMBL" id="KAF2892618.1"/>
    </source>
</evidence>
<dbReference type="InterPro" id="IPR000477">
    <property type="entry name" value="RT_dom"/>
</dbReference>
<dbReference type="Gene3D" id="3.30.70.270">
    <property type="match status" value="1"/>
</dbReference>
<dbReference type="SUPFAM" id="SSF56672">
    <property type="entry name" value="DNA/RNA polymerases"/>
    <property type="match status" value="1"/>
</dbReference>
<dbReference type="Gene3D" id="3.10.10.10">
    <property type="entry name" value="HIV Type 1 Reverse Transcriptase, subunit A, domain 1"/>
    <property type="match status" value="1"/>
</dbReference>
<dbReference type="PROSITE" id="PS50158">
    <property type="entry name" value="ZF_CCHC"/>
    <property type="match status" value="1"/>
</dbReference>
<dbReference type="InterPro" id="IPR001878">
    <property type="entry name" value="Znf_CCHC"/>
</dbReference>
<dbReference type="Proteomes" id="UP000801492">
    <property type="component" value="Unassembled WGS sequence"/>
</dbReference>
<dbReference type="GO" id="GO:0008270">
    <property type="term" value="F:zinc ion binding"/>
    <property type="evidence" value="ECO:0007669"/>
    <property type="project" value="UniProtKB-KW"/>
</dbReference>
<dbReference type="InterPro" id="IPR043502">
    <property type="entry name" value="DNA/RNA_pol_sf"/>
</dbReference>
<feature type="domain" description="CCHC-type" evidence="2">
    <location>
        <begin position="105"/>
        <end position="120"/>
    </location>
</feature>
<accession>A0A8K0GBV0</accession>
<dbReference type="AlphaFoldDB" id="A0A8K0GBV0"/>
<evidence type="ECO:0000256" key="1">
    <source>
        <dbReference type="PROSITE-ProRule" id="PRU00047"/>
    </source>
</evidence>
<dbReference type="SMART" id="SM00343">
    <property type="entry name" value="ZnF_C2HC"/>
    <property type="match status" value="2"/>
</dbReference>
<protein>
    <recommendedName>
        <fullName evidence="2">CCHC-type domain-containing protein</fullName>
    </recommendedName>
</protein>